<gene>
    <name evidence="3" type="ORF">KTH90_14075</name>
</gene>
<feature type="signal peptide" evidence="2">
    <location>
        <begin position="1"/>
        <end position="23"/>
    </location>
</feature>
<organism evidence="3 4">
    <name type="scientific">Diplocloster modestus</name>
    <dbReference type="NCBI Taxonomy" id="2850322"/>
    <lineage>
        <taxon>Bacteria</taxon>
        <taxon>Bacillati</taxon>
        <taxon>Bacillota</taxon>
        <taxon>Clostridia</taxon>
        <taxon>Lachnospirales</taxon>
        <taxon>Lachnospiraceae</taxon>
        <taxon>Diplocloster</taxon>
    </lineage>
</organism>
<feature type="compositionally biased region" description="Basic and acidic residues" evidence="1">
    <location>
        <begin position="73"/>
        <end position="85"/>
    </location>
</feature>
<name>A0ABS6K9E7_9FIRM</name>
<keyword evidence="2" id="KW-0732">Signal</keyword>
<evidence type="ECO:0000313" key="3">
    <source>
        <dbReference type="EMBL" id="MBU9727143.1"/>
    </source>
</evidence>
<dbReference type="PROSITE" id="PS51257">
    <property type="entry name" value="PROKAR_LIPOPROTEIN"/>
    <property type="match status" value="1"/>
</dbReference>
<proteinExistence type="predicted"/>
<reference evidence="3 4" key="1">
    <citation type="submission" date="2021-06" db="EMBL/GenBank/DDBJ databases">
        <title>Description of novel taxa of the family Lachnospiraceae.</title>
        <authorList>
            <person name="Chaplin A.V."/>
            <person name="Sokolova S.R."/>
            <person name="Pikina A.P."/>
            <person name="Korzhanova M."/>
            <person name="Belova V."/>
            <person name="Korostin D."/>
            <person name="Efimov B.A."/>
        </authorList>
    </citation>
    <scope>NUCLEOTIDE SEQUENCE [LARGE SCALE GENOMIC DNA]</scope>
    <source>
        <strain evidence="3 4">ASD4241</strain>
    </source>
</reference>
<dbReference type="RefSeq" id="WP_238726955.1">
    <property type="nucleotide sequence ID" value="NZ_JAHQCX010000009.1"/>
</dbReference>
<feature type="compositionally biased region" description="Low complexity" evidence="1">
    <location>
        <begin position="41"/>
        <end position="53"/>
    </location>
</feature>
<keyword evidence="4" id="KW-1185">Reference proteome</keyword>
<feature type="chain" id="PRO_5046268778" description="DUF5666 domain-containing protein" evidence="2">
    <location>
        <begin position="24"/>
        <end position="196"/>
    </location>
</feature>
<sequence>MKKGFTKKSMFLMAVVLSASLFAAGCAGQNEEESADTPPEAASDAQDHPASAASDDDSQDSLQPSQVPADTDTEAKGESGDKQDEPSEYDYPDLEGSVLNIQDDRFEITEIFVEVSEDGESSIAVSEPENSDNTITVMVTDQTQYQVRKVNSDRMTSTMSPGTKEDVKKGSMIDLWGTSEQGTFYADTVVVWVMPD</sequence>
<dbReference type="EMBL" id="JAHQCX010000009">
    <property type="protein sequence ID" value="MBU9727143.1"/>
    <property type="molecule type" value="Genomic_DNA"/>
</dbReference>
<protein>
    <recommendedName>
        <fullName evidence="5">DUF5666 domain-containing protein</fullName>
    </recommendedName>
</protein>
<evidence type="ECO:0000313" key="4">
    <source>
        <dbReference type="Proteomes" id="UP001314681"/>
    </source>
</evidence>
<evidence type="ECO:0000256" key="2">
    <source>
        <dbReference type="SAM" id="SignalP"/>
    </source>
</evidence>
<dbReference type="Proteomes" id="UP001314681">
    <property type="component" value="Unassembled WGS sequence"/>
</dbReference>
<evidence type="ECO:0000256" key="1">
    <source>
        <dbReference type="SAM" id="MobiDB-lite"/>
    </source>
</evidence>
<comment type="caution">
    <text evidence="3">The sequence shown here is derived from an EMBL/GenBank/DDBJ whole genome shotgun (WGS) entry which is preliminary data.</text>
</comment>
<feature type="region of interest" description="Disordered" evidence="1">
    <location>
        <begin position="27"/>
        <end position="96"/>
    </location>
</feature>
<accession>A0ABS6K9E7</accession>
<evidence type="ECO:0008006" key="5">
    <source>
        <dbReference type="Google" id="ProtNLM"/>
    </source>
</evidence>